<dbReference type="Proteomes" id="UP000499080">
    <property type="component" value="Unassembled WGS sequence"/>
</dbReference>
<proteinExistence type="predicted"/>
<evidence type="ECO:0000256" key="1">
    <source>
        <dbReference type="SAM" id="MobiDB-lite"/>
    </source>
</evidence>
<dbReference type="AlphaFoldDB" id="A0A4Y2INA8"/>
<reference evidence="2 3" key="1">
    <citation type="journal article" date="2019" name="Sci. Rep.">
        <title>Orb-weaving spider Araneus ventricosus genome elucidates the spidroin gene catalogue.</title>
        <authorList>
            <person name="Kono N."/>
            <person name="Nakamura H."/>
            <person name="Ohtoshi R."/>
            <person name="Moran D.A.P."/>
            <person name="Shinohara A."/>
            <person name="Yoshida Y."/>
            <person name="Fujiwara M."/>
            <person name="Mori M."/>
            <person name="Tomita M."/>
            <person name="Arakawa K."/>
        </authorList>
    </citation>
    <scope>NUCLEOTIDE SEQUENCE [LARGE SCALE GENOMIC DNA]</scope>
</reference>
<evidence type="ECO:0000313" key="3">
    <source>
        <dbReference type="Proteomes" id="UP000499080"/>
    </source>
</evidence>
<accession>A0A4Y2INA8</accession>
<keyword evidence="3" id="KW-1185">Reference proteome</keyword>
<protein>
    <submittedName>
        <fullName evidence="2">Uncharacterized protein</fullName>
    </submittedName>
</protein>
<comment type="caution">
    <text evidence="2">The sequence shown here is derived from an EMBL/GenBank/DDBJ whole genome shotgun (WGS) entry which is preliminary data.</text>
</comment>
<feature type="region of interest" description="Disordered" evidence="1">
    <location>
        <begin position="61"/>
        <end position="89"/>
    </location>
</feature>
<organism evidence="2 3">
    <name type="scientific">Araneus ventricosus</name>
    <name type="common">Orbweaver spider</name>
    <name type="synonym">Epeira ventricosa</name>
    <dbReference type="NCBI Taxonomy" id="182803"/>
    <lineage>
        <taxon>Eukaryota</taxon>
        <taxon>Metazoa</taxon>
        <taxon>Ecdysozoa</taxon>
        <taxon>Arthropoda</taxon>
        <taxon>Chelicerata</taxon>
        <taxon>Arachnida</taxon>
        <taxon>Araneae</taxon>
        <taxon>Araneomorphae</taxon>
        <taxon>Entelegynae</taxon>
        <taxon>Araneoidea</taxon>
        <taxon>Araneidae</taxon>
        <taxon>Araneus</taxon>
    </lineage>
</organism>
<name>A0A4Y2INA8_ARAVE</name>
<evidence type="ECO:0000313" key="2">
    <source>
        <dbReference type="EMBL" id="GBM79341.1"/>
    </source>
</evidence>
<sequence length="89" mass="10015">MKNLQLQARLNMEPMEIFLTTMGETKSSTHFIDFGIPAAEFNELLNAGETVEEWNYSQPIWDEEPTTSGMSKHGANGNLLPIQDEEPTT</sequence>
<dbReference type="EMBL" id="BGPR01002817">
    <property type="protein sequence ID" value="GBM79341.1"/>
    <property type="molecule type" value="Genomic_DNA"/>
</dbReference>
<gene>
    <name evidence="2" type="ORF">AVEN_32955_1</name>
</gene>